<dbReference type="PANTHER" id="PTHR30441">
    <property type="entry name" value="DUF748 DOMAIN-CONTAINING PROTEIN"/>
    <property type="match status" value="1"/>
</dbReference>
<dbReference type="KEGG" id="vih:AB0763_08465"/>
<dbReference type="EMBL" id="CP162601">
    <property type="protein sequence ID" value="XDK24260.1"/>
    <property type="molecule type" value="Genomic_DNA"/>
</dbReference>
<name>A0AB39HCH1_9VIBR</name>
<dbReference type="InterPro" id="IPR007844">
    <property type="entry name" value="AsmA"/>
</dbReference>
<dbReference type="Pfam" id="PF05170">
    <property type="entry name" value="AsmA"/>
    <property type="match status" value="1"/>
</dbReference>
<sequence>MKKLLWVIAALVLLGGGALIALVTLVNPNQFKPQIEQQVYQQTGLELQISGDIGWQFFPTLGFEMGTTQLKNPADFDSDNLLSVERVSIDVSLLPLMDKTLNMGDVVLDNAQINIETLANGQRNIDALLKQESQQDTQTAEVAPESEQEASETSKNAAQGWQIRIVGVHINQASLSIVDKQAGSTMGLEQVTLALSEFAFDQWSQISFSGQGQQDAMTFGFQGQTEFKVSADLSDYQLRETRLETNLTSGNQTLEALVLTMNEWQIGQSSPFNLSLKGQADTSEFDVSLAGELTLPQEFNSITLSQLSMTGQLTGDTLPVSPFEIDYQGGVSVDLDKQHIMATLDRLGLNDNVLKGQVDVNLAPQLTVKFGLNSDSLNLDKLMGADKPDNAKSETEQASVSTSNAQSAEEPDLSGLKELNLSGQVNVKQLQANNLAFSDVALKLKMANGVMEVSSFNADMYEGNLAMTAQLDGRKTPASYQTDIRVKDVQMLPLLKAAAQQDVLEGKTTFEAKLTGRSLLPNKAMDNLTGKVAIELEDGAVNGINVAKMLRTGYAKYTGQDTSEASAVQKTDFSSLTANFAIANGVASSDDIQLFSPLLRLLGEGDIAFVKQTLAMKLNTSLVGSLQGQGGKSADELKDITIPLKITGDFADPKVGLDFSDALKQKANKEAQRGVEKLTDKIKDENTKQAVDGLLKGLFN</sequence>
<evidence type="ECO:0000259" key="2">
    <source>
        <dbReference type="Pfam" id="PF05170"/>
    </source>
</evidence>
<dbReference type="PANTHER" id="PTHR30441:SF4">
    <property type="entry name" value="PROTEIN ASMA"/>
    <property type="match status" value="1"/>
</dbReference>
<dbReference type="AlphaFoldDB" id="A0AB39HCH1"/>
<evidence type="ECO:0000313" key="3">
    <source>
        <dbReference type="EMBL" id="XDK24260.1"/>
    </source>
</evidence>
<feature type="compositionally biased region" description="Polar residues" evidence="1">
    <location>
        <begin position="396"/>
        <end position="407"/>
    </location>
</feature>
<dbReference type="RefSeq" id="WP_306100319.1">
    <property type="nucleotide sequence ID" value="NZ_CP162601.1"/>
</dbReference>
<feature type="region of interest" description="Disordered" evidence="1">
    <location>
        <begin position="132"/>
        <end position="155"/>
    </location>
</feature>
<reference evidence="3" key="1">
    <citation type="submission" date="2024-07" db="EMBL/GenBank/DDBJ databases">
        <title>Genome Analysis of a Potential Novel Vibrio Species Secreting pH- and Thermo-stable Alginate Lyase and its Application in Producing Alginate Oligosaccharides.</title>
        <authorList>
            <person name="Huang H."/>
            <person name="Bao K."/>
        </authorList>
    </citation>
    <scope>NUCLEOTIDE SEQUENCE</scope>
    <source>
        <strain evidence="3">HB236076</strain>
    </source>
</reference>
<proteinExistence type="predicted"/>
<organism evidence="3">
    <name type="scientific">Vibrio sp. HB236076</name>
    <dbReference type="NCBI Taxonomy" id="3232307"/>
    <lineage>
        <taxon>Bacteria</taxon>
        <taxon>Pseudomonadati</taxon>
        <taxon>Pseudomonadota</taxon>
        <taxon>Gammaproteobacteria</taxon>
        <taxon>Vibrionales</taxon>
        <taxon>Vibrionaceae</taxon>
        <taxon>Vibrio</taxon>
    </lineage>
</organism>
<protein>
    <submittedName>
        <fullName evidence="3">AsmA family protein</fullName>
    </submittedName>
</protein>
<dbReference type="GO" id="GO:0005886">
    <property type="term" value="C:plasma membrane"/>
    <property type="evidence" value="ECO:0007669"/>
    <property type="project" value="TreeGrafter"/>
</dbReference>
<dbReference type="GO" id="GO:0090313">
    <property type="term" value="P:regulation of protein targeting to membrane"/>
    <property type="evidence" value="ECO:0007669"/>
    <property type="project" value="TreeGrafter"/>
</dbReference>
<feature type="region of interest" description="Disordered" evidence="1">
    <location>
        <begin position="383"/>
        <end position="412"/>
    </location>
</feature>
<evidence type="ECO:0000256" key="1">
    <source>
        <dbReference type="SAM" id="MobiDB-lite"/>
    </source>
</evidence>
<feature type="domain" description="AsmA" evidence="2">
    <location>
        <begin position="1"/>
        <end position="591"/>
    </location>
</feature>
<accession>A0AB39HCH1</accession>
<dbReference type="InterPro" id="IPR052894">
    <property type="entry name" value="AsmA-related"/>
</dbReference>
<gene>
    <name evidence="3" type="ORF">AB0763_08465</name>
</gene>
<feature type="compositionally biased region" description="Basic and acidic residues" evidence="1">
    <location>
        <begin position="383"/>
        <end position="395"/>
    </location>
</feature>